<evidence type="ECO:0000256" key="5">
    <source>
        <dbReference type="ARBA" id="ARBA00022927"/>
    </source>
</evidence>
<comment type="similarity">
    <text evidence="2">Belongs to the COG7 family.</text>
</comment>
<evidence type="ECO:0000256" key="8">
    <source>
        <dbReference type="ARBA" id="ARBA00031345"/>
    </source>
</evidence>
<dbReference type="Pfam" id="PF10191">
    <property type="entry name" value="COG7"/>
    <property type="match status" value="2"/>
</dbReference>
<keyword evidence="11" id="KW-1185">Reference proteome</keyword>
<dbReference type="AlphaFoldDB" id="A0A9P6UVE6"/>
<keyword evidence="7" id="KW-0472">Membrane</keyword>
<feature type="compositionally biased region" description="Low complexity" evidence="9">
    <location>
        <begin position="124"/>
        <end position="155"/>
    </location>
</feature>
<keyword evidence="5" id="KW-0653">Protein transport</keyword>
<feature type="region of interest" description="Disordered" evidence="9">
    <location>
        <begin position="652"/>
        <end position="690"/>
    </location>
</feature>
<dbReference type="PANTHER" id="PTHR21443">
    <property type="entry name" value="CONSERVED OLIGOMERIC GOLGI COMPLEX COMPONENT 7"/>
    <property type="match status" value="1"/>
</dbReference>
<protein>
    <recommendedName>
        <fullName evidence="3">Conserved oligomeric Golgi complex subunit 7</fullName>
    </recommendedName>
    <alternativeName>
        <fullName evidence="8">Component of oligomeric Golgi complex 7</fullName>
    </alternativeName>
</protein>
<dbReference type="Proteomes" id="UP000738325">
    <property type="component" value="Unassembled WGS sequence"/>
</dbReference>
<evidence type="ECO:0000256" key="9">
    <source>
        <dbReference type="SAM" id="MobiDB-lite"/>
    </source>
</evidence>
<dbReference type="EMBL" id="JAAAIP010000259">
    <property type="protein sequence ID" value="KAG0321022.1"/>
    <property type="molecule type" value="Genomic_DNA"/>
</dbReference>
<evidence type="ECO:0000256" key="6">
    <source>
        <dbReference type="ARBA" id="ARBA00023034"/>
    </source>
</evidence>
<feature type="region of interest" description="Disordered" evidence="9">
    <location>
        <begin position="946"/>
        <end position="1008"/>
    </location>
</feature>
<dbReference type="GO" id="GO:0017119">
    <property type="term" value="C:Golgi transport complex"/>
    <property type="evidence" value="ECO:0007669"/>
    <property type="project" value="InterPro"/>
</dbReference>
<feature type="compositionally biased region" description="Low complexity" evidence="9">
    <location>
        <begin position="1061"/>
        <end position="1070"/>
    </location>
</feature>
<feature type="region of interest" description="Disordered" evidence="9">
    <location>
        <begin position="481"/>
        <end position="508"/>
    </location>
</feature>
<feature type="compositionally biased region" description="Polar residues" evidence="9">
    <location>
        <begin position="653"/>
        <end position="672"/>
    </location>
</feature>
<dbReference type="GO" id="GO:0006890">
    <property type="term" value="P:retrograde vesicle-mediated transport, Golgi to endoplasmic reticulum"/>
    <property type="evidence" value="ECO:0007669"/>
    <property type="project" value="TreeGrafter"/>
</dbReference>
<gene>
    <name evidence="10" type="ORF">BGZ99_004170</name>
</gene>
<organism evidence="10 11">
    <name type="scientific">Dissophora globulifera</name>
    <dbReference type="NCBI Taxonomy" id="979702"/>
    <lineage>
        <taxon>Eukaryota</taxon>
        <taxon>Fungi</taxon>
        <taxon>Fungi incertae sedis</taxon>
        <taxon>Mucoromycota</taxon>
        <taxon>Mortierellomycotina</taxon>
        <taxon>Mortierellomycetes</taxon>
        <taxon>Mortierellales</taxon>
        <taxon>Mortierellaceae</taxon>
        <taxon>Dissophora</taxon>
    </lineage>
</organism>
<feature type="compositionally biased region" description="Acidic residues" evidence="9">
    <location>
        <begin position="676"/>
        <end position="690"/>
    </location>
</feature>
<dbReference type="GO" id="GO:0000139">
    <property type="term" value="C:Golgi membrane"/>
    <property type="evidence" value="ECO:0007669"/>
    <property type="project" value="UniProtKB-SubCell"/>
</dbReference>
<feature type="compositionally biased region" description="Polar residues" evidence="9">
    <location>
        <begin position="50"/>
        <end position="82"/>
    </location>
</feature>
<feature type="region of interest" description="Disordered" evidence="9">
    <location>
        <begin position="1036"/>
        <end position="1078"/>
    </location>
</feature>
<evidence type="ECO:0000313" key="10">
    <source>
        <dbReference type="EMBL" id="KAG0321022.1"/>
    </source>
</evidence>
<evidence type="ECO:0000256" key="3">
    <source>
        <dbReference type="ARBA" id="ARBA00020984"/>
    </source>
</evidence>
<feature type="compositionally biased region" description="Low complexity" evidence="9">
    <location>
        <begin position="1041"/>
        <end position="1054"/>
    </location>
</feature>
<feature type="compositionally biased region" description="Basic and acidic residues" evidence="9">
    <location>
        <begin position="993"/>
        <end position="1004"/>
    </location>
</feature>
<evidence type="ECO:0000256" key="7">
    <source>
        <dbReference type="ARBA" id="ARBA00023136"/>
    </source>
</evidence>
<feature type="compositionally biased region" description="Low complexity" evidence="9">
    <location>
        <begin position="749"/>
        <end position="763"/>
    </location>
</feature>
<feature type="region of interest" description="Disordered" evidence="9">
    <location>
        <begin position="47"/>
        <end position="84"/>
    </location>
</feature>
<dbReference type="GO" id="GO:0006886">
    <property type="term" value="P:intracellular protein transport"/>
    <property type="evidence" value="ECO:0007669"/>
    <property type="project" value="InterPro"/>
</dbReference>
<sequence length="1216" mass="133159">MPSQARPPTHSQTATHGVGHAIDPAFTALEFDVKAWINSVFEAAPRHQDASTPTSPNASRHSQTTSPSNANTNENANGALKTSASSASLNADASLDASLDLLQTPALEPVLDDDKNQSDLDALSTTSSASSTPPTSRQQQQQSTPASASKSQNTVLTQHATTHLTKLHLLAGQTSAALSSTTQDMVRLLPRLTHELDQLRQETKSLQEGIRLVRSDINSVDSADTVQALDRLKYLDLVKTRMEATHSALREAENWRNLEAEANDIFAKGDFTRAATRLSEAERSLVVYKNTNVEGDRMALLAVLKDQLEQQIMGKVKEALEQRDTATCQTLINVFGLIGRQEKFQEYYISQRRAPLIAEWRQLTEFMHLNSRGGSTMTAPGSTADSKDFVSVLQTFYKDASNMLRDEFGWTTSIFSDASATIHSLVQDIFSHIDPSMQAALQYVSRTQGDEGSLPTVIMAFAATESFGILMERIVAQPLVGNQREHSGNRPRAGTILQDNSSKESKGPNALRFSFGSDSLEIGMIQDPHDWAYILYEPFMAYQRDYGKLEGAHLRTLLAKSVPSMAPFRDNTAKSRELAKHSSHLVKIMTTTNTLAFNLAEGAIGRCMRLTHGFGAPGLLDGLNNFFKDIMDRYTEILMECRLKSGLQVDSLGGSSAGQSDSGRTARPSSRYDTAEDKEDEDSEGWDDDVTEQDQRLFQMGLRLMVLCRQFCLKLEQLDLKTKKALRGVEDLVKADRSGQDAAVSNAASSMEHGSSGSGHKSSVQPPNASIALLQQSNLNSFRLAEILEVVKKSDLKDELAAGAAGDSASTLDRLSPETDLGLEPKANHLFLQSHQRAVHLTKLCQRFIFDSVYIPLVRPLSDVALLPCWSEGIDQQGQGEEVKGARRIHQSTMGGTRTDVIKFRSSPNDYMEELLRQLLGLPLTFGMYEGDVGLRFGIHSLPYADRPYDPSQHQQHEQLEQPSPLVTGVDEDSEDKDNNDLGVGGADPTLTVDKDEARESEEKMAEEDDLAVMHRWITSLSRAAMHTMVERLYNPNLGQSTTPTSTVNTPPSSQRGRLSGSGAPSSPVGSGSGKTGKARHYLTRLSDAGCKQLELDLRYFVDTCLGSLAIEPTPSIRVMLDALRHSEAGLLMALQRVQQQQAEYAAHSAEESSSARTRKTLAAVDAQQVSLVIPGAPVMPSVLVVSEEDILGQLELEQKVLEWVAKLRGVEVPNT</sequence>
<dbReference type="InterPro" id="IPR019335">
    <property type="entry name" value="COG7"/>
</dbReference>
<comment type="subcellular location">
    <subcellularLocation>
        <location evidence="1">Golgi apparatus membrane</location>
        <topology evidence="1">Peripheral membrane protein</topology>
    </subcellularLocation>
</comment>
<dbReference type="PANTHER" id="PTHR21443:SF0">
    <property type="entry name" value="CONSERVED OLIGOMERIC GOLGI COMPLEX SUBUNIT 7"/>
    <property type="match status" value="1"/>
</dbReference>
<proteinExistence type="inferred from homology"/>
<evidence type="ECO:0000256" key="1">
    <source>
        <dbReference type="ARBA" id="ARBA00004395"/>
    </source>
</evidence>
<dbReference type="OrthoDB" id="249612at2759"/>
<accession>A0A9P6UVE6</accession>
<name>A0A9P6UVE6_9FUNG</name>
<comment type="caution">
    <text evidence="10">The sequence shown here is derived from an EMBL/GenBank/DDBJ whole genome shotgun (WGS) entry which is preliminary data.</text>
</comment>
<dbReference type="GO" id="GO:0007030">
    <property type="term" value="P:Golgi organization"/>
    <property type="evidence" value="ECO:0007669"/>
    <property type="project" value="TreeGrafter"/>
</dbReference>
<reference evidence="10" key="1">
    <citation type="journal article" date="2020" name="Fungal Divers.">
        <title>Resolving the Mortierellaceae phylogeny through synthesis of multi-gene phylogenetics and phylogenomics.</title>
        <authorList>
            <person name="Vandepol N."/>
            <person name="Liber J."/>
            <person name="Desiro A."/>
            <person name="Na H."/>
            <person name="Kennedy M."/>
            <person name="Barry K."/>
            <person name="Grigoriev I.V."/>
            <person name="Miller A.N."/>
            <person name="O'Donnell K."/>
            <person name="Stajich J.E."/>
            <person name="Bonito G."/>
        </authorList>
    </citation>
    <scope>NUCLEOTIDE SEQUENCE</scope>
    <source>
        <strain evidence="10">REB-010B</strain>
    </source>
</reference>
<feature type="region of interest" description="Disordered" evidence="9">
    <location>
        <begin position="109"/>
        <end position="155"/>
    </location>
</feature>
<feature type="region of interest" description="Disordered" evidence="9">
    <location>
        <begin position="737"/>
        <end position="766"/>
    </location>
</feature>
<evidence type="ECO:0000313" key="11">
    <source>
        <dbReference type="Proteomes" id="UP000738325"/>
    </source>
</evidence>
<keyword evidence="4" id="KW-0813">Transport</keyword>
<evidence type="ECO:0000256" key="2">
    <source>
        <dbReference type="ARBA" id="ARBA00005831"/>
    </source>
</evidence>
<keyword evidence="6" id="KW-0333">Golgi apparatus</keyword>
<evidence type="ECO:0000256" key="4">
    <source>
        <dbReference type="ARBA" id="ARBA00022448"/>
    </source>
</evidence>